<reference evidence="5" key="2">
    <citation type="submission" date="2021-09" db="EMBL/GenBank/DDBJ databases">
        <authorList>
            <person name="Gilroy R."/>
        </authorList>
    </citation>
    <scope>NUCLEOTIDE SEQUENCE</scope>
    <source>
        <strain evidence="5">ChiHjej13B12-14962</strain>
    </source>
</reference>
<dbReference type="Gene3D" id="3.40.50.360">
    <property type="match status" value="1"/>
</dbReference>
<comment type="cofactor">
    <cofactor evidence="1">
        <name>FMN</name>
        <dbReference type="ChEBI" id="CHEBI:58210"/>
    </cofactor>
</comment>
<accession>A0A921K841</accession>
<dbReference type="PROSITE" id="PS50902">
    <property type="entry name" value="FLAVODOXIN_LIKE"/>
    <property type="match status" value="1"/>
</dbReference>
<evidence type="ECO:0000313" key="6">
    <source>
        <dbReference type="Proteomes" id="UP000703315"/>
    </source>
</evidence>
<reference evidence="5" key="1">
    <citation type="journal article" date="2021" name="PeerJ">
        <title>Extensive microbial diversity within the chicken gut microbiome revealed by metagenomics and culture.</title>
        <authorList>
            <person name="Gilroy R."/>
            <person name="Ravi A."/>
            <person name="Getino M."/>
            <person name="Pursley I."/>
            <person name="Horton D.L."/>
            <person name="Alikhan N.F."/>
            <person name="Baker D."/>
            <person name="Gharbi K."/>
            <person name="Hall N."/>
            <person name="Watson M."/>
            <person name="Adriaenssens E.M."/>
            <person name="Foster-Nyarko E."/>
            <person name="Jarju S."/>
            <person name="Secka A."/>
            <person name="Antonio M."/>
            <person name="Oren A."/>
            <person name="Chaudhuri R.R."/>
            <person name="La Ragione R."/>
            <person name="Hildebrand F."/>
            <person name="Pallen M.J."/>
        </authorList>
    </citation>
    <scope>NUCLEOTIDE SEQUENCE</scope>
    <source>
        <strain evidence="5">ChiHjej13B12-14962</strain>
    </source>
</reference>
<dbReference type="EMBL" id="DYXC01000128">
    <property type="protein sequence ID" value="HJF15367.1"/>
    <property type="molecule type" value="Genomic_DNA"/>
</dbReference>
<dbReference type="SUPFAM" id="SSF52218">
    <property type="entry name" value="Flavoproteins"/>
    <property type="match status" value="1"/>
</dbReference>
<organism evidence="5 6">
    <name type="scientific">Enteractinococcus helveticum</name>
    <dbReference type="NCBI Taxonomy" id="1837282"/>
    <lineage>
        <taxon>Bacteria</taxon>
        <taxon>Bacillati</taxon>
        <taxon>Actinomycetota</taxon>
        <taxon>Actinomycetes</taxon>
        <taxon>Micrococcales</taxon>
        <taxon>Micrococcaceae</taxon>
    </lineage>
</organism>
<dbReference type="RefSeq" id="WP_303907372.1">
    <property type="nucleotide sequence ID" value="NZ_DYXC01000128.1"/>
</dbReference>
<dbReference type="GO" id="GO:0005829">
    <property type="term" value="C:cytosol"/>
    <property type="evidence" value="ECO:0007669"/>
    <property type="project" value="TreeGrafter"/>
</dbReference>
<evidence type="ECO:0000256" key="3">
    <source>
        <dbReference type="ARBA" id="ARBA00022643"/>
    </source>
</evidence>
<dbReference type="Pfam" id="PF00258">
    <property type="entry name" value="Flavodoxin_1"/>
    <property type="match status" value="1"/>
</dbReference>
<dbReference type="InterPro" id="IPR008254">
    <property type="entry name" value="Flavodoxin/NO_synth"/>
</dbReference>
<dbReference type="GO" id="GO:0010181">
    <property type="term" value="F:FMN binding"/>
    <property type="evidence" value="ECO:0007669"/>
    <property type="project" value="InterPro"/>
</dbReference>
<feature type="domain" description="Flavodoxin-like" evidence="4">
    <location>
        <begin position="44"/>
        <end position="184"/>
    </location>
</feature>
<protein>
    <submittedName>
        <fullName evidence="5">Flavodoxin domain-containing protein</fullName>
    </submittedName>
</protein>
<dbReference type="InterPro" id="IPR001094">
    <property type="entry name" value="Flavdoxin-like"/>
</dbReference>
<comment type="caution">
    <text evidence="5">The sequence shown here is derived from an EMBL/GenBank/DDBJ whole genome shotgun (WGS) entry which is preliminary data.</text>
</comment>
<sequence>SPRPRTKLTDVRRRRFIAASATDLPRSQQPQHEVELNNEHLPPLTIAYATESGNAELVAEELVRALTDRANATAIDMATLQPADFQTTTPMLVITSSYDEGELPTGIRELYTNLLAEGTRLNALHYALFGLGDRSYEFYSKGADLLDEAFQSLGARRVGAIGRHDAGGRTLATDQATAWAATVIDELLETKLQEAAEVS</sequence>
<evidence type="ECO:0000256" key="1">
    <source>
        <dbReference type="ARBA" id="ARBA00001917"/>
    </source>
</evidence>
<gene>
    <name evidence="5" type="ORF">K8V32_11305</name>
</gene>
<evidence type="ECO:0000259" key="4">
    <source>
        <dbReference type="PROSITE" id="PS50902"/>
    </source>
</evidence>
<dbReference type="PANTHER" id="PTHR19384:SF128">
    <property type="entry name" value="NADPH OXIDOREDUCTASE A"/>
    <property type="match status" value="1"/>
</dbReference>
<dbReference type="PRINTS" id="PR00369">
    <property type="entry name" value="FLAVODOXIN"/>
</dbReference>
<dbReference type="Proteomes" id="UP000703315">
    <property type="component" value="Unassembled WGS sequence"/>
</dbReference>
<name>A0A921K841_9MICC</name>
<keyword evidence="3" id="KW-0288">FMN</keyword>
<evidence type="ECO:0000313" key="5">
    <source>
        <dbReference type="EMBL" id="HJF15367.1"/>
    </source>
</evidence>
<dbReference type="GO" id="GO:0050660">
    <property type="term" value="F:flavin adenine dinucleotide binding"/>
    <property type="evidence" value="ECO:0007669"/>
    <property type="project" value="TreeGrafter"/>
</dbReference>
<feature type="non-terminal residue" evidence="5">
    <location>
        <position position="1"/>
    </location>
</feature>
<dbReference type="InterPro" id="IPR029039">
    <property type="entry name" value="Flavoprotein-like_sf"/>
</dbReference>
<dbReference type="GO" id="GO:0016491">
    <property type="term" value="F:oxidoreductase activity"/>
    <property type="evidence" value="ECO:0007669"/>
    <property type="project" value="TreeGrafter"/>
</dbReference>
<dbReference type="PANTHER" id="PTHR19384">
    <property type="entry name" value="NITRIC OXIDE SYNTHASE-RELATED"/>
    <property type="match status" value="1"/>
</dbReference>
<keyword evidence="2" id="KW-0285">Flavoprotein</keyword>
<dbReference type="AlphaFoldDB" id="A0A921K841"/>
<proteinExistence type="predicted"/>
<evidence type="ECO:0000256" key="2">
    <source>
        <dbReference type="ARBA" id="ARBA00022630"/>
    </source>
</evidence>